<dbReference type="InterPro" id="IPR036770">
    <property type="entry name" value="Ankyrin_rpt-contain_sf"/>
</dbReference>
<protein>
    <recommendedName>
        <fullName evidence="3">Ankyrin repeat protein</fullName>
    </recommendedName>
</protein>
<name>A0ABM7NR31_9VIRU</name>
<proteinExistence type="predicted"/>
<sequence length="318" mass="36629">MDYLNLAHVNALAWCSNKSDESGRTPLSYAISQHNEKEIGRIIGKYKKWRNIKSNLPLDMQNNVNDFDDINKYAVDIALKSTDEDFDELLESKTITFDNSRISSFLSDCYYKQSLSVCRSRLYKIIDHSNMKNNLNTQYFGKNLINRYSEYEPEIIDEIQEKLGPIHLTPVMINSAQVPQNCDKHLERIKILDERLEQHYEDTYTLHDCDCPNVAKYMLEKPNIRANINKFNHKGRTALFQKTVENIIYKDTSSAECISVLKEHGGIIILDNENQTPEIVAKKEIDDQRREDNSCYYGGYGIGYGGSNSSGPSFCTFL</sequence>
<dbReference type="GeneID" id="80557820"/>
<dbReference type="RefSeq" id="YP_010841223.1">
    <property type="nucleotide sequence ID" value="NC_079139.1"/>
</dbReference>
<reference evidence="1 2" key="1">
    <citation type="submission" date="2021-02" db="EMBL/GenBank/DDBJ databases">
        <title>Cotonvirus japonicus, which uses Golgi apparatus of host cells for its virion factory, phylogenetically links tailed tupanvirus and icosahedral mimivirus.</title>
        <authorList>
            <person name="Takahashi H."/>
            <person name="Fukaya S."/>
            <person name="Song C."/>
            <person name="Murata K."/>
            <person name="Takemura M."/>
        </authorList>
    </citation>
    <scope>NUCLEOTIDE SEQUENCE [LARGE SCALE GENOMIC DNA]</scope>
</reference>
<dbReference type="EMBL" id="AP024483">
    <property type="protein sequence ID" value="BCS82615.1"/>
    <property type="molecule type" value="Genomic_DNA"/>
</dbReference>
<dbReference type="SUPFAM" id="SSF48403">
    <property type="entry name" value="Ankyrin repeat"/>
    <property type="match status" value="1"/>
</dbReference>
<evidence type="ECO:0000313" key="1">
    <source>
        <dbReference type="EMBL" id="BCS82615.1"/>
    </source>
</evidence>
<accession>A0ABM7NR31</accession>
<keyword evidence="2" id="KW-1185">Reference proteome</keyword>
<evidence type="ECO:0008006" key="3">
    <source>
        <dbReference type="Google" id="ProtNLM"/>
    </source>
</evidence>
<dbReference type="Proteomes" id="UP001321479">
    <property type="component" value="Segment"/>
</dbReference>
<evidence type="ECO:0000313" key="2">
    <source>
        <dbReference type="Proteomes" id="UP001321479"/>
    </source>
</evidence>
<organism evidence="1 2">
    <name type="scientific">Cotonvirus japonicus</name>
    <dbReference type="NCBI Taxonomy" id="2811091"/>
    <lineage>
        <taxon>Viruses</taxon>
        <taxon>Varidnaviria</taxon>
        <taxon>Bamfordvirae</taxon>
        <taxon>Nucleocytoviricota</taxon>
        <taxon>Megaviricetes</taxon>
        <taxon>Imitervirales</taxon>
        <taxon>Mimiviridae</taxon>
        <taxon>Megamimivirinae</taxon>
        <taxon>Cotonvirus</taxon>
        <taxon>Cotonvirus japonicum</taxon>
    </lineage>
</organism>